<dbReference type="Pfam" id="PF00652">
    <property type="entry name" value="Ricin_B_lectin"/>
    <property type="match status" value="1"/>
</dbReference>
<dbReference type="CDD" id="cd01833">
    <property type="entry name" value="XynB_like"/>
    <property type="match status" value="1"/>
</dbReference>
<protein>
    <submittedName>
        <fullName evidence="3">Lipase</fullName>
    </submittedName>
</protein>
<proteinExistence type="predicted"/>
<dbReference type="Gene3D" id="2.80.10.50">
    <property type="match status" value="3"/>
</dbReference>
<organism evidence="3 4">
    <name type="scientific">Actinoallomurus iriomotensis</name>
    <dbReference type="NCBI Taxonomy" id="478107"/>
    <lineage>
        <taxon>Bacteria</taxon>
        <taxon>Bacillati</taxon>
        <taxon>Actinomycetota</taxon>
        <taxon>Actinomycetes</taxon>
        <taxon>Streptosporangiales</taxon>
        <taxon>Thermomonosporaceae</taxon>
        <taxon>Actinoallomurus</taxon>
    </lineage>
</organism>
<dbReference type="InterPro" id="IPR051532">
    <property type="entry name" value="Ester_Hydrolysis_Enzymes"/>
</dbReference>
<dbReference type="Pfam" id="PF13472">
    <property type="entry name" value="Lipase_GDSL_2"/>
    <property type="match status" value="1"/>
</dbReference>
<dbReference type="AlphaFoldDB" id="A0A9W6SAK8"/>
<reference evidence="3" key="1">
    <citation type="submission" date="2023-03" db="EMBL/GenBank/DDBJ databases">
        <title>Actinoallomurus iriomotensis NBRC 103684.</title>
        <authorList>
            <person name="Ichikawa N."/>
            <person name="Sato H."/>
            <person name="Tonouchi N."/>
        </authorList>
    </citation>
    <scope>NUCLEOTIDE SEQUENCE</scope>
    <source>
        <strain evidence="3">NBRC 103684</strain>
    </source>
</reference>
<feature type="chain" id="PRO_5040964124" evidence="1">
    <location>
        <begin position="29"/>
        <end position="371"/>
    </location>
</feature>
<dbReference type="Gene3D" id="3.40.50.1110">
    <property type="entry name" value="SGNH hydrolase"/>
    <property type="match status" value="1"/>
</dbReference>
<dbReference type="SMART" id="SM00458">
    <property type="entry name" value="RICIN"/>
    <property type="match status" value="1"/>
</dbReference>
<dbReference type="SUPFAM" id="SSF50370">
    <property type="entry name" value="Ricin B-like lectins"/>
    <property type="match status" value="1"/>
</dbReference>
<name>A0A9W6SAK8_9ACTN</name>
<evidence type="ECO:0000256" key="1">
    <source>
        <dbReference type="SAM" id="SignalP"/>
    </source>
</evidence>
<keyword evidence="4" id="KW-1185">Reference proteome</keyword>
<dbReference type="EMBL" id="BSTK01000011">
    <property type="protein sequence ID" value="GLY88952.1"/>
    <property type="molecule type" value="Genomic_DNA"/>
</dbReference>
<evidence type="ECO:0000313" key="4">
    <source>
        <dbReference type="Proteomes" id="UP001165074"/>
    </source>
</evidence>
<accession>A0A9W6SAK8</accession>
<dbReference type="InterPro" id="IPR013830">
    <property type="entry name" value="SGNH_hydro"/>
</dbReference>
<dbReference type="InterPro" id="IPR036514">
    <property type="entry name" value="SGNH_hydro_sf"/>
</dbReference>
<dbReference type="SUPFAM" id="SSF52266">
    <property type="entry name" value="SGNH hydrolase"/>
    <property type="match status" value="1"/>
</dbReference>
<comment type="caution">
    <text evidence="3">The sequence shown here is derived from an EMBL/GenBank/DDBJ whole genome shotgun (WGS) entry which is preliminary data.</text>
</comment>
<sequence length="371" mass="38272">MRGHILRWAGALAALLLAVGSFTGARTAAYAESNGGVRVMPLGDSITDGITVPGGYRIGLWQRFARDGYKVDFVGSLSNGPATLGDHDHEGHSGWRIDQIDANVAGWLRAYTPHTVLLHIGTNDVIQNHDLANAPARLSALIDHITASVPAAEVFVATIIPLAGSAQEANVRAFNAAIPGMVQSKAAAGEHVHLVDMHAAVTTADLADGVHPNAAGYDKMAATWYAALKSVPGSIGDTGGGGTTSGAIHAVGANKCLDVPNSTRNNGTQLQIYDCDGGAGQTWSASNGRLTVYDGAKCLDAYDNQTTAGTKVEIWDCNGGANQQWQLGPDGAITGVQSGLCLDVTGASTANGAPVQLWPCNGGGNQKWSLT</sequence>
<dbReference type="InterPro" id="IPR000772">
    <property type="entry name" value="Ricin_B_lectin"/>
</dbReference>
<dbReference type="PANTHER" id="PTHR30383">
    <property type="entry name" value="THIOESTERASE 1/PROTEASE 1/LYSOPHOSPHOLIPASE L1"/>
    <property type="match status" value="1"/>
</dbReference>
<feature type="signal peptide" evidence="1">
    <location>
        <begin position="1"/>
        <end position="28"/>
    </location>
</feature>
<dbReference type="RefSeq" id="WP_285578895.1">
    <property type="nucleotide sequence ID" value="NZ_BSTK01000011.1"/>
</dbReference>
<dbReference type="GO" id="GO:0004622">
    <property type="term" value="F:phosphatidylcholine lysophospholipase activity"/>
    <property type="evidence" value="ECO:0007669"/>
    <property type="project" value="TreeGrafter"/>
</dbReference>
<dbReference type="PANTHER" id="PTHR30383:SF5">
    <property type="entry name" value="SGNH HYDROLASE-TYPE ESTERASE DOMAIN-CONTAINING PROTEIN"/>
    <property type="match status" value="1"/>
</dbReference>
<dbReference type="InterPro" id="IPR035992">
    <property type="entry name" value="Ricin_B-like_lectins"/>
</dbReference>
<dbReference type="Proteomes" id="UP001165074">
    <property type="component" value="Unassembled WGS sequence"/>
</dbReference>
<dbReference type="PROSITE" id="PS50231">
    <property type="entry name" value="RICIN_B_LECTIN"/>
    <property type="match status" value="1"/>
</dbReference>
<gene>
    <name evidence="3" type="ORF">Airi02_068810</name>
</gene>
<evidence type="ECO:0000259" key="2">
    <source>
        <dbReference type="SMART" id="SM00458"/>
    </source>
</evidence>
<dbReference type="CDD" id="cd23418">
    <property type="entry name" value="beta-trefoil_Ricin_XLN-like"/>
    <property type="match status" value="1"/>
</dbReference>
<keyword evidence="1" id="KW-0732">Signal</keyword>
<feature type="domain" description="Ricin B lectin" evidence="2">
    <location>
        <begin position="245"/>
        <end position="371"/>
    </location>
</feature>
<evidence type="ECO:0000313" key="3">
    <source>
        <dbReference type="EMBL" id="GLY88952.1"/>
    </source>
</evidence>